<keyword evidence="3" id="KW-0998">Cell outer membrane</keyword>
<dbReference type="InterPro" id="IPR036942">
    <property type="entry name" value="Beta-barrel_TonB_sf"/>
</dbReference>
<reference evidence="4" key="1">
    <citation type="submission" date="2019-08" db="EMBL/GenBank/DDBJ databases">
        <authorList>
            <person name="Kucharzyk K."/>
            <person name="Murdoch R.W."/>
            <person name="Higgins S."/>
            <person name="Loffler F."/>
        </authorList>
    </citation>
    <scope>NUCLEOTIDE SEQUENCE</scope>
</reference>
<evidence type="ECO:0008006" key="5">
    <source>
        <dbReference type="Google" id="ProtNLM"/>
    </source>
</evidence>
<protein>
    <recommendedName>
        <fullName evidence="5">TonB-dependent receptor plug domain-containing protein</fullName>
    </recommendedName>
</protein>
<comment type="subcellular location">
    <subcellularLocation>
        <location evidence="1">Cell outer membrane</location>
    </subcellularLocation>
</comment>
<sequence>MICSLFSVSLLAAEQDGQTVRGSVVDAFTGSPVVGATIVVNETDPLIGSVSNDKGEFVIPGIQPGRWSFTASSLGYNVQSFNQVMVISGKETSLLFKLEEKVTELKDVVVKTSISKEKSLNEMALVSSRSFSVEETERFAGSLGDPARMVSAFAGVVVGNDSRNDIIIRGNSPMGLLWRIDGVDVPNPNHFGAQGSTGGPVSMLNNNLLTNSDFMTGAFPAEYGNALSGVFDLNVRSGNKEKYEFTGQIGFNGFEAAVEGPLRFSKKAPKGSFLVDYRYSTLQLVSKMGMNLGTGTAVPEYNDLTVIVDMPTHKLGRFRFFGLYGNSFIRLNRSFDVSENSAHSQMGYATDFGASLNVSILTHTLMLSERTKLKSTLSWQVSGSNTLNDTIDYAQKNYFTYYAGDMGERMGVASTSIRHKFSASDFLTAGVSVKQFSTSFKDSVWMKDREEFLLLTKTENEPSLSLQSHAGWLHKFSDQLSVNAGLHYMFYGLNKESSLEPRTALQWQIDKHHMLSLGYGLHSQMQPRSVYFYKEYDETTDTYSEKNRNLRFSKSHQLVLGYNWFSGKDFRIKSELYYQHLYHVPVSASAGEFSMLNAGSGYYIERYYGLVNEGKGRNYGAELTVEKFLSKGYYVLLTLSLYDSKYQGHDRVWRNTAFNSNFAANLLAGYEWKIGKNNYLTFDIRTVWSGGMRYIPIDLDASVAAGQQVFDYSKAYVDKYKDYFRTDLRIGFKQNLGKISQEWGLDLQNVTNHQNLYAEQYNPTLKETGIIYQQGFAPMMLYRINF</sequence>
<dbReference type="GO" id="GO:0009279">
    <property type="term" value="C:cell outer membrane"/>
    <property type="evidence" value="ECO:0007669"/>
    <property type="project" value="UniProtKB-SubCell"/>
</dbReference>
<accession>A0A644W8A4</accession>
<dbReference type="Pfam" id="PF13620">
    <property type="entry name" value="CarboxypepD_reg"/>
    <property type="match status" value="1"/>
</dbReference>
<name>A0A644W8A4_9ZZZZ</name>
<dbReference type="Gene3D" id="2.40.170.20">
    <property type="entry name" value="TonB-dependent receptor, beta-barrel domain"/>
    <property type="match status" value="1"/>
</dbReference>
<proteinExistence type="predicted"/>
<evidence type="ECO:0000256" key="3">
    <source>
        <dbReference type="ARBA" id="ARBA00023237"/>
    </source>
</evidence>
<dbReference type="InterPro" id="IPR037066">
    <property type="entry name" value="Plug_dom_sf"/>
</dbReference>
<dbReference type="SUPFAM" id="SSF56935">
    <property type="entry name" value="Porins"/>
    <property type="match status" value="1"/>
</dbReference>
<evidence type="ECO:0000313" key="4">
    <source>
        <dbReference type="EMBL" id="MPL99767.1"/>
    </source>
</evidence>
<organism evidence="4">
    <name type="scientific">bioreactor metagenome</name>
    <dbReference type="NCBI Taxonomy" id="1076179"/>
    <lineage>
        <taxon>unclassified sequences</taxon>
        <taxon>metagenomes</taxon>
        <taxon>ecological metagenomes</taxon>
    </lineage>
</organism>
<evidence type="ECO:0000256" key="2">
    <source>
        <dbReference type="ARBA" id="ARBA00023136"/>
    </source>
</evidence>
<dbReference type="InterPro" id="IPR008969">
    <property type="entry name" value="CarboxyPept-like_regulatory"/>
</dbReference>
<dbReference type="SUPFAM" id="SSF49464">
    <property type="entry name" value="Carboxypeptidase regulatory domain-like"/>
    <property type="match status" value="1"/>
</dbReference>
<keyword evidence="2" id="KW-0472">Membrane</keyword>
<dbReference type="Gene3D" id="2.60.40.1120">
    <property type="entry name" value="Carboxypeptidase-like, regulatory domain"/>
    <property type="match status" value="1"/>
</dbReference>
<evidence type="ECO:0000256" key="1">
    <source>
        <dbReference type="ARBA" id="ARBA00004442"/>
    </source>
</evidence>
<dbReference type="AlphaFoldDB" id="A0A644W8A4"/>
<gene>
    <name evidence="4" type="ORF">SDC9_45988</name>
</gene>
<comment type="caution">
    <text evidence="4">The sequence shown here is derived from an EMBL/GenBank/DDBJ whole genome shotgun (WGS) entry which is preliminary data.</text>
</comment>
<dbReference type="EMBL" id="VSSQ01000687">
    <property type="protein sequence ID" value="MPL99767.1"/>
    <property type="molecule type" value="Genomic_DNA"/>
</dbReference>
<dbReference type="Gene3D" id="2.170.130.10">
    <property type="entry name" value="TonB-dependent receptor, plug domain"/>
    <property type="match status" value="1"/>
</dbReference>